<dbReference type="InterPro" id="IPR052164">
    <property type="entry name" value="Anthracycline_SecMetBiosynth"/>
</dbReference>
<dbReference type="OrthoDB" id="9793039at2"/>
<evidence type="ECO:0000259" key="1">
    <source>
        <dbReference type="Pfam" id="PF22677"/>
    </source>
</evidence>
<dbReference type="InterPro" id="IPR029068">
    <property type="entry name" value="Glyas_Bleomycin-R_OHBP_Dase"/>
</dbReference>
<gene>
    <name evidence="2" type="ORF">A6A40_01035</name>
</gene>
<dbReference type="Pfam" id="PF22677">
    <property type="entry name" value="Ble-like_N"/>
    <property type="match status" value="1"/>
</dbReference>
<dbReference type="KEGG" id="ahu:A6A40_01035"/>
<dbReference type="STRING" id="1226968.A6A40_01035"/>
<organism evidence="2 3">
    <name type="scientific">Azospirillum humicireducens</name>
    <dbReference type="NCBI Taxonomy" id="1226968"/>
    <lineage>
        <taxon>Bacteria</taxon>
        <taxon>Pseudomonadati</taxon>
        <taxon>Pseudomonadota</taxon>
        <taxon>Alphaproteobacteria</taxon>
        <taxon>Rhodospirillales</taxon>
        <taxon>Azospirillaceae</taxon>
        <taxon>Azospirillum</taxon>
    </lineage>
</organism>
<dbReference type="SUPFAM" id="SSF54593">
    <property type="entry name" value="Glyoxalase/Bleomycin resistance protein/Dihydroxybiphenyl dioxygenase"/>
    <property type="match status" value="1"/>
</dbReference>
<evidence type="ECO:0000313" key="3">
    <source>
        <dbReference type="Proteomes" id="UP000077405"/>
    </source>
</evidence>
<dbReference type="Proteomes" id="UP000077405">
    <property type="component" value="Chromosome"/>
</dbReference>
<dbReference type="EMBL" id="CP015285">
    <property type="protein sequence ID" value="ANC90605.1"/>
    <property type="molecule type" value="Genomic_DNA"/>
</dbReference>
<feature type="domain" description="Glyoxalase/Bleomycin resistance-like N-terminal" evidence="1">
    <location>
        <begin position="7"/>
        <end position="36"/>
    </location>
</feature>
<keyword evidence="3" id="KW-1185">Reference proteome</keyword>
<name>A0A160JD53_9PROT</name>
<evidence type="ECO:0000313" key="2">
    <source>
        <dbReference type="EMBL" id="ANC90605.1"/>
    </source>
</evidence>
<dbReference type="InterPro" id="IPR053863">
    <property type="entry name" value="Glyoxy/Ble-like_N"/>
</dbReference>
<dbReference type="PANTHER" id="PTHR33993:SF2">
    <property type="entry name" value="VOC DOMAIN-CONTAINING PROTEIN"/>
    <property type="match status" value="1"/>
</dbReference>
<dbReference type="CDD" id="cd07247">
    <property type="entry name" value="SgaA_N_like"/>
    <property type="match status" value="1"/>
</dbReference>
<dbReference type="Gene3D" id="3.10.180.10">
    <property type="entry name" value="2,3-Dihydroxybiphenyl 1,2-Dioxygenase, domain 1"/>
    <property type="match status" value="1"/>
</dbReference>
<dbReference type="PANTHER" id="PTHR33993">
    <property type="entry name" value="GLYOXALASE-RELATED"/>
    <property type="match status" value="1"/>
</dbReference>
<protein>
    <submittedName>
        <fullName evidence="2">VOC family protein</fullName>
    </submittedName>
</protein>
<sequence length="125" mass="13414">MNTPHVVTWFEIPAADLARAVRFYETVFAVTLNQEPCPSGMTMAVFPAEGEAVKGCLIQHESCKPSADGTTVYLNGGDDLSAPLARAEQAGATIVLPKTLITPEIGYFAQLIDSEGNRIGLYSMH</sequence>
<dbReference type="AlphaFoldDB" id="A0A160JD53"/>
<reference evidence="2 3" key="1">
    <citation type="journal article" date="2013" name="Int. J. Syst. Evol. Microbiol.">
        <title>Azospirillum humicireducens sp. nov., a nitrogen-fixing bacterium isolated from a microbial fuel cell.</title>
        <authorList>
            <person name="Zhou S."/>
            <person name="Han L."/>
            <person name="Wang Y."/>
            <person name="Yang G."/>
            <person name="Zhuang L."/>
            <person name="Hu P."/>
        </authorList>
    </citation>
    <scope>NUCLEOTIDE SEQUENCE [LARGE SCALE GENOMIC DNA]</scope>
    <source>
        <strain evidence="2 3">SgZ-5</strain>
    </source>
</reference>
<accession>A0A160JD53</accession>
<dbReference type="RefSeq" id="WP_063633744.1">
    <property type="nucleotide sequence ID" value="NZ_CP015285.1"/>
</dbReference>
<proteinExistence type="predicted"/>